<evidence type="ECO:0000313" key="2">
    <source>
        <dbReference type="EMBL" id="AWP16841.1"/>
    </source>
</evidence>
<evidence type="ECO:0000313" key="3">
    <source>
        <dbReference type="Proteomes" id="UP000246464"/>
    </source>
</evidence>
<evidence type="ECO:0000256" key="1">
    <source>
        <dbReference type="SAM" id="MobiDB-lite"/>
    </source>
</evidence>
<name>A0A2U9CJS3_SCOMX</name>
<reference evidence="2 3" key="1">
    <citation type="submission" date="2017-12" db="EMBL/GenBank/DDBJ databases">
        <title>Integrating genomic resources of turbot (Scophthalmus maximus) in depth evaluation of genetic and physical mapping variation across individuals.</title>
        <authorList>
            <person name="Martinez P."/>
        </authorList>
    </citation>
    <scope>NUCLEOTIDE SEQUENCE [LARGE SCALE GENOMIC DNA]</scope>
</reference>
<gene>
    <name evidence="2" type="ORF">SMAX5B_003412</name>
</gene>
<dbReference type="EMBL" id="CP026259">
    <property type="protein sequence ID" value="AWP16841.1"/>
    <property type="molecule type" value="Genomic_DNA"/>
</dbReference>
<organism evidence="2 3">
    <name type="scientific">Scophthalmus maximus</name>
    <name type="common">Turbot</name>
    <name type="synonym">Psetta maxima</name>
    <dbReference type="NCBI Taxonomy" id="52904"/>
    <lineage>
        <taxon>Eukaryota</taxon>
        <taxon>Metazoa</taxon>
        <taxon>Chordata</taxon>
        <taxon>Craniata</taxon>
        <taxon>Vertebrata</taxon>
        <taxon>Euteleostomi</taxon>
        <taxon>Actinopterygii</taxon>
        <taxon>Neopterygii</taxon>
        <taxon>Teleostei</taxon>
        <taxon>Neoteleostei</taxon>
        <taxon>Acanthomorphata</taxon>
        <taxon>Carangaria</taxon>
        <taxon>Pleuronectiformes</taxon>
        <taxon>Pleuronectoidei</taxon>
        <taxon>Scophthalmidae</taxon>
        <taxon>Scophthalmus</taxon>
    </lineage>
</organism>
<keyword evidence="3" id="KW-1185">Reference proteome</keyword>
<proteinExistence type="predicted"/>
<dbReference type="Proteomes" id="UP000246464">
    <property type="component" value="Chromosome 17"/>
</dbReference>
<dbReference type="AlphaFoldDB" id="A0A2U9CJS3"/>
<accession>A0A2U9CJS3</accession>
<feature type="region of interest" description="Disordered" evidence="1">
    <location>
        <begin position="21"/>
        <end position="40"/>
    </location>
</feature>
<protein>
    <submittedName>
        <fullName evidence="2">Uncharacterized protein</fullName>
    </submittedName>
</protein>
<sequence length="88" mass="9514">MTSLSAASRLRLGLTSRLNDFPGESSSARRHTQMYGGDPTLPAGGLGRGKMMHILSPRLCAAFCARKFPASTFYTVYEHCVGKAIGDY</sequence>